<evidence type="ECO:0000313" key="5">
    <source>
        <dbReference type="Proteomes" id="UP000027138"/>
    </source>
</evidence>
<dbReference type="Pfam" id="PF02866">
    <property type="entry name" value="Ldh_1_C"/>
    <property type="match status" value="1"/>
</dbReference>
<dbReference type="STRING" id="180498.A0A067KFW5"/>
<feature type="domain" description="Lactate/malate dehydrogenase C-terminal" evidence="3">
    <location>
        <begin position="1"/>
        <end position="85"/>
    </location>
</feature>
<dbReference type="PANTHER" id="PTHR11540">
    <property type="entry name" value="MALATE AND LACTATE DEHYDROGENASE"/>
    <property type="match status" value="1"/>
</dbReference>
<dbReference type="SUPFAM" id="SSF56327">
    <property type="entry name" value="LDH C-terminal domain-like"/>
    <property type="match status" value="1"/>
</dbReference>
<evidence type="ECO:0000259" key="3">
    <source>
        <dbReference type="Pfam" id="PF02866"/>
    </source>
</evidence>
<accession>A0A067KFW5</accession>
<keyword evidence="1" id="KW-0560">Oxidoreductase</keyword>
<dbReference type="InterPro" id="IPR022383">
    <property type="entry name" value="Lactate/malate_DH_C"/>
</dbReference>
<dbReference type="GO" id="GO:0030060">
    <property type="term" value="F:L-malate dehydrogenase (NAD+) activity"/>
    <property type="evidence" value="ECO:0007669"/>
    <property type="project" value="TreeGrafter"/>
</dbReference>
<evidence type="ECO:0000256" key="1">
    <source>
        <dbReference type="ARBA" id="ARBA00023002"/>
    </source>
</evidence>
<keyword evidence="2" id="KW-0520">NAD</keyword>
<dbReference type="EMBL" id="KK914648">
    <property type="protein sequence ID" value="KDP30699.1"/>
    <property type="molecule type" value="Genomic_DNA"/>
</dbReference>
<reference evidence="4 5" key="1">
    <citation type="journal article" date="2014" name="PLoS ONE">
        <title>Global Analysis of Gene Expression Profiles in Physic Nut (Jatropha curcas L.) Seedlings Exposed to Salt Stress.</title>
        <authorList>
            <person name="Zhang L."/>
            <person name="Zhang C."/>
            <person name="Wu P."/>
            <person name="Chen Y."/>
            <person name="Li M."/>
            <person name="Jiang H."/>
            <person name="Wu G."/>
        </authorList>
    </citation>
    <scope>NUCLEOTIDE SEQUENCE [LARGE SCALE GENOMIC DNA]</scope>
    <source>
        <strain evidence="5">cv. GZQX0401</strain>
        <tissue evidence="4">Young leaves</tissue>
    </source>
</reference>
<protein>
    <recommendedName>
        <fullName evidence="3">Lactate/malate dehydrogenase C-terminal domain-containing protein</fullName>
    </recommendedName>
</protein>
<name>A0A067KFW5_JATCU</name>
<organism evidence="4 5">
    <name type="scientific">Jatropha curcas</name>
    <name type="common">Barbados nut</name>
    <dbReference type="NCBI Taxonomy" id="180498"/>
    <lineage>
        <taxon>Eukaryota</taxon>
        <taxon>Viridiplantae</taxon>
        <taxon>Streptophyta</taxon>
        <taxon>Embryophyta</taxon>
        <taxon>Tracheophyta</taxon>
        <taxon>Spermatophyta</taxon>
        <taxon>Magnoliopsida</taxon>
        <taxon>eudicotyledons</taxon>
        <taxon>Gunneridae</taxon>
        <taxon>Pentapetalae</taxon>
        <taxon>rosids</taxon>
        <taxon>fabids</taxon>
        <taxon>Malpighiales</taxon>
        <taxon>Euphorbiaceae</taxon>
        <taxon>Crotonoideae</taxon>
        <taxon>Jatropheae</taxon>
        <taxon>Jatropha</taxon>
    </lineage>
</organism>
<proteinExistence type="predicted"/>
<dbReference type="PANTHER" id="PTHR11540:SF16">
    <property type="entry name" value="MALATE DEHYDROGENASE, MITOCHONDRIAL"/>
    <property type="match status" value="1"/>
</dbReference>
<dbReference type="InterPro" id="IPR015955">
    <property type="entry name" value="Lactate_DH/Glyco_Ohase_4_C"/>
</dbReference>
<evidence type="ECO:0000313" key="4">
    <source>
        <dbReference type="EMBL" id="KDP30699.1"/>
    </source>
</evidence>
<evidence type="ECO:0000256" key="2">
    <source>
        <dbReference type="ARBA" id="ARBA00023027"/>
    </source>
</evidence>
<sequence>MAYATVRFVESSLHVLDGDGDVYECSFVQSDLADLPFFASRVKLGRMGLQAIISSDLQGLTEYEQKTLENLKPELKANIEKGIAFAQKQPMVASRERERAIRSKKQSDKSKAKSILCTWVVTYNQV</sequence>
<dbReference type="OrthoDB" id="1685274at2759"/>
<dbReference type="Gene3D" id="3.90.110.10">
    <property type="entry name" value="Lactate dehydrogenase/glycoside hydrolase, family 4, C-terminal"/>
    <property type="match status" value="1"/>
</dbReference>
<gene>
    <name evidence="4" type="ORF">JCGZ_16134</name>
</gene>
<dbReference type="Proteomes" id="UP000027138">
    <property type="component" value="Unassembled WGS sequence"/>
</dbReference>
<dbReference type="AlphaFoldDB" id="A0A067KFW5"/>
<keyword evidence="5" id="KW-1185">Reference proteome</keyword>
<dbReference type="GO" id="GO:0005739">
    <property type="term" value="C:mitochondrion"/>
    <property type="evidence" value="ECO:0007669"/>
    <property type="project" value="TreeGrafter"/>
</dbReference>